<evidence type="ECO:0000313" key="2">
    <source>
        <dbReference type="Proteomes" id="UP001523262"/>
    </source>
</evidence>
<name>A0ABT0WE64_9BACI</name>
<comment type="caution">
    <text evidence="1">The sequence shown here is derived from an EMBL/GenBank/DDBJ whole genome shotgun (WGS) entry which is preliminary data.</text>
</comment>
<evidence type="ECO:0000313" key="1">
    <source>
        <dbReference type="EMBL" id="MCM2534612.1"/>
    </source>
</evidence>
<organism evidence="1 2">
    <name type="scientific">Neobacillus pocheonensis</name>
    <dbReference type="NCBI Taxonomy" id="363869"/>
    <lineage>
        <taxon>Bacteria</taxon>
        <taxon>Bacillati</taxon>
        <taxon>Bacillota</taxon>
        <taxon>Bacilli</taxon>
        <taxon>Bacillales</taxon>
        <taxon>Bacillaceae</taxon>
        <taxon>Neobacillus</taxon>
    </lineage>
</organism>
<sequence length="125" mass="14836">MKLKIWSVELEMRWIRVSVNRIRNRPLANRQIGQGKIGVLDKDQLAGRQRQLKPTKDESKRLLQKLVQTEPMNMTKQKCFLLKNLKKQKKVAVQFVLAFHTYNADKTQEYLENAKPIIQMLYIKK</sequence>
<dbReference type="Proteomes" id="UP001523262">
    <property type="component" value="Unassembled WGS sequence"/>
</dbReference>
<dbReference type="EMBL" id="JAMQCR010000002">
    <property type="protein sequence ID" value="MCM2534612.1"/>
    <property type="molecule type" value="Genomic_DNA"/>
</dbReference>
<proteinExistence type="predicted"/>
<protein>
    <submittedName>
        <fullName evidence="1">Uncharacterized protein</fullName>
    </submittedName>
</protein>
<gene>
    <name evidence="1" type="ORF">NDK43_22550</name>
</gene>
<keyword evidence="2" id="KW-1185">Reference proteome</keyword>
<accession>A0ABT0WE64</accession>
<reference evidence="1 2" key="1">
    <citation type="submission" date="2022-06" db="EMBL/GenBank/DDBJ databases">
        <authorList>
            <person name="Jeon C.O."/>
        </authorList>
    </citation>
    <scope>NUCLEOTIDE SEQUENCE [LARGE SCALE GENOMIC DNA]</scope>
    <source>
        <strain evidence="1 2">KCTC 13943</strain>
    </source>
</reference>